<gene>
    <name evidence="2" type="ORF">PB01_13945</name>
</gene>
<sequence>MIAKIYTNSIHMEAMEKLLKRLPPEHRLYVKILNEIGATKGGDFGEEIVYKELEKMQLPFKYYVFHKLLLYAENAFELDFLLITPFGAVILEVKNIIGELEFQENPSQLIQRKETGEIKKYPCPAHQLNEYKYQLSQFFMDHNILVPIFGAVVFASRNSFVKSSTDKAIILNKNEVRPYLRQFQKQKPTITMEEIEKMKDVLLMKNTPFAKFPLTKHYSIQPEELRKGVECSKCGFIGMNKRKRTWHCPACKTNDLFAYKNALTTYFWLYKDSITNKECREFLLLNNRYEAKHILSNSDLIKHGNNKCTIYKMKKPFIH</sequence>
<name>A0A5J6SU96_9BACI</name>
<dbReference type="InterPro" id="IPR011528">
    <property type="entry name" value="NERD"/>
</dbReference>
<dbReference type="EMBL" id="CP031223">
    <property type="protein sequence ID" value="QFF99837.1"/>
    <property type="molecule type" value="Genomic_DNA"/>
</dbReference>
<dbReference type="Pfam" id="PF08378">
    <property type="entry name" value="NERD"/>
    <property type="match status" value="1"/>
</dbReference>
<dbReference type="Proteomes" id="UP000325517">
    <property type="component" value="Chromosome"/>
</dbReference>
<dbReference type="PROSITE" id="PS50965">
    <property type="entry name" value="NERD"/>
    <property type="match status" value="1"/>
</dbReference>
<organism evidence="2 3">
    <name type="scientific">Psychrobacillus glaciei</name>
    <dbReference type="NCBI Taxonomy" id="2283160"/>
    <lineage>
        <taxon>Bacteria</taxon>
        <taxon>Bacillati</taxon>
        <taxon>Bacillota</taxon>
        <taxon>Bacilli</taxon>
        <taxon>Bacillales</taxon>
        <taxon>Bacillaceae</taxon>
        <taxon>Psychrobacillus</taxon>
    </lineage>
</organism>
<feature type="domain" description="NERD" evidence="1">
    <location>
        <begin position="41"/>
        <end position="158"/>
    </location>
</feature>
<keyword evidence="3" id="KW-1185">Reference proteome</keyword>
<dbReference type="AlphaFoldDB" id="A0A5J6SU96"/>
<reference evidence="2 3" key="1">
    <citation type="submission" date="2018-07" db="EMBL/GenBank/DDBJ databases">
        <title>Complete genome sequence of Psychrobacillus sp. PB01, isolated from iceberg, and comparative genome analysis of Psychrobacillus strains.</title>
        <authorList>
            <person name="Lee P.C."/>
        </authorList>
    </citation>
    <scope>NUCLEOTIDE SEQUENCE [LARGE SCALE GENOMIC DNA]</scope>
    <source>
        <strain evidence="2 3">PB01</strain>
    </source>
</reference>
<evidence type="ECO:0000313" key="2">
    <source>
        <dbReference type="EMBL" id="QFF99837.1"/>
    </source>
</evidence>
<dbReference type="OrthoDB" id="2734037at2"/>
<evidence type="ECO:0000259" key="1">
    <source>
        <dbReference type="PROSITE" id="PS50965"/>
    </source>
</evidence>
<dbReference type="KEGG" id="psyo:PB01_13945"/>
<proteinExistence type="predicted"/>
<protein>
    <submittedName>
        <fullName evidence="2">NERD domain-containing protein</fullName>
    </submittedName>
</protein>
<dbReference type="RefSeq" id="WP_151700738.1">
    <property type="nucleotide sequence ID" value="NZ_CP031223.1"/>
</dbReference>
<evidence type="ECO:0000313" key="3">
    <source>
        <dbReference type="Proteomes" id="UP000325517"/>
    </source>
</evidence>
<accession>A0A5J6SU96</accession>